<name>A0A1C3ERT0_9GAMM</name>
<gene>
    <name evidence="10" type="ORF">A8L45_02685</name>
</gene>
<dbReference type="GO" id="GO:0005886">
    <property type="term" value="C:plasma membrane"/>
    <property type="evidence" value="ECO:0007669"/>
    <property type="project" value="UniProtKB-SubCell"/>
</dbReference>
<comment type="subcellular location">
    <subcellularLocation>
        <location evidence="1">Cell membrane</location>
        <topology evidence="1">Multi-pass membrane protein</topology>
    </subcellularLocation>
</comment>
<dbReference type="InterPro" id="IPR017871">
    <property type="entry name" value="ABC_transporter-like_CS"/>
</dbReference>
<proteinExistence type="predicted"/>
<feature type="transmembrane region" description="Helical" evidence="7">
    <location>
        <begin position="257"/>
        <end position="277"/>
    </location>
</feature>
<dbReference type="InterPro" id="IPR011527">
    <property type="entry name" value="ABC1_TM_dom"/>
</dbReference>
<keyword evidence="6 7" id="KW-0472">Membrane</keyword>
<evidence type="ECO:0000256" key="3">
    <source>
        <dbReference type="ARBA" id="ARBA00022741"/>
    </source>
</evidence>
<keyword evidence="5 7" id="KW-1133">Transmembrane helix</keyword>
<dbReference type="GO" id="GO:0016887">
    <property type="term" value="F:ATP hydrolysis activity"/>
    <property type="evidence" value="ECO:0007669"/>
    <property type="project" value="InterPro"/>
</dbReference>
<evidence type="ECO:0000256" key="1">
    <source>
        <dbReference type="ARBA" id="ARBA00004651"/>
    </source>
</evidence>
<dbReference type="GO" id="GO:0005524">
    <property type="term" value="F:ATP binding"/>
    <property type="evidence" value="ECO:0007669"/>
    <property type="project" value="UniProtKB-KW"/>
</dbReference>
<accession>A0A1C3ERT0</accession>
<keyword evidence="2 7" id="KW-0812">Transmembrane</keyword>
<dbReference type="GO" id="GO:0015421">
    <property type="term" value="F:ABC-type oligopeptide transporter activity"/>
    <property type="evidence" value="ECO:0007669"/>
    <property type="project" value="TreeGrafter"/>
</dbReference>
<reference evidence="10 11" key="1">
    <citation type="submission" date="2016-05" db="EMBL/GenBank/DDBJ databases">
        <title>Genomic Taxonomy of the Vibrionaceae.</title>
        <authorList>
            <person name="Gomez-Gil B."/>
            <person name="Enciso-Ibarra J."/>
        </authorList>
    </citation>
    <scope>NUCLEOTIDE SEQUENCE [LARGE SCALE GENOMIC DNA]</scope>
    <source>
        <strain evidence="10 11">CAIM 1920</strain>
    </source>
</reference>
<dbReference type="Pfam" id="PF00005">
    <property type="entry name" value="ABC_tran"/>
    <property type="match status" value="1"/>
</dbReference>
<dbReference type="InterPro" id="IPR003439">
    <property type="entry name" value="ABC_transporter-like_ATP-bd"/>
</dbReference>
<evidence type="ECO:0000256" key="4">
    <source>
        <dbReference type="ARBA" id="ARBA00022840"/>
    </source>
</evidence>
<protein>
    <submittedName>
        <fullName evidence="10">ABC transporter permease</fullName>
    </submittedName>
</protein>
<dbReference type="Gene3D" id="1.20.1560.10">
    <property type="entry name" value="ABC transporter type 1, transmembrane domain"/>
    <property type="match status" value="1"/>
</dbReference>
<dbReference type="CDD" id="cd18575">
    <property type="entry name" value="ABC_6TM_bac_exporter_ABCB8_10_like"/>
    <property type="match status" value="1"/>
</dbReference>
<dbReference type="PROSITE" id="PS50929">
    <property type="entry name" value="ABC_TM1F"/>
    <property type="match status" value="1"/>
</dbReference>
<dbReference type="AlphaFoldDB" id="A0A1C3ERT0"/>
<evidence type="ECO:0000256" key="5">
    <source>
        <dbReference type="ARBA" id="ARBA00022989"/>
    </source>
</evidence>
<evidence type="ECO:0000259" key="9">
    <source>
        <dbReference type="PROSITE" id="PS50929"/>
    </source>
</evidence>
<sequence>MKEPGAASTLSQFSTVEIIRWVGGFLKPYKHRVFAALVFLILSSGALLALGQGVKMLIDDGFLSGNSDKLTESALLILAITLFSSVAVFFRFYLMSWLGERVSADIRLSVYQKMLSLPPSYFSRERTGEVISRFTADTTLLQTVVGTSLSMTLRSALTAIGGVIMMAVTSLTLTGMVLLVVPVVLVPVSILGKKVRRLARLSQDKVAALGAQIDETLHEIHTVQSYGHEEQDRRHFAAGVEDSMTAARKRIWYRSMLIFSVMMLSVSAIIIVTWFGAQNVLAGSMSTGELSAFIFYAVLVAGAVATISEVTGEILRAAGASERLIELSRAKSDIEEPSVPVALPATVNGELRFDNVTFRYPGDNELPIFNDLSLNIQPGERVALVGASGAGKSTVFSLFQRFYDTESGHVSVDGMPVSSLPLQILRQQFALVPQESVIFAASVIENVRYGLPEASEQQVIKACKQARADEFIQELPGGYHTELGERGVRLSGGQKQRISIARAILADRPILLLDEATSALDAVSEFHVKRALDALMAEKTTLIIAHRLSTVVNADRILVMEKGRLVASGTHDELMRESGEYKEFARLQLINGDDSNTAQLVS</sequence>
<dbReference type="OrthoDB" id="9806127at2"/>
<evidence type="ECO:0000259" key="8">
    <source>
        <dbReference type="PROSITE" id="PS50893"/>
    </source>
</evidence>
<dbReference type="InterPro" id="IPR039421">
    <property type="entry name" value="Type_1_exporter"/>
</dbReference>
<dbReference type="Gene3D" id="3.40.50.300">
    <property type="entry name" value="P-loop containing nucleotide triphosphate hydrolases"/>
    <property type="match status" value="1"/>
</dbReference>
<dbReference type="InterPro" id="IPR011918">
    <property type="entry name" value="ABC_MsbA_ATP-bd"/>
</dbReference>
<dbReference type="PROSITE" id="PS50893">
    <property type="entry name" value="ABC_TRANSPORTER_2"/>
    <property type="match status" value="1"/>
</dbReference>
<comment type="caution">
    <text evidence="10">The sequence shown here is derived from an EMBL/GenBank/DDBJ whole genome shotgun (WGS) entry which is preliminary data.</text>
</comment>
<dbReference type="STRING" id="1080227.A8L45_02685"/>
<dbReference type="SMART" id="SM00382">
    <property type="entry name" value="AAA"/>
    <property type="match status" value="1"/>
</dbReference>
<keyword evidence="4" id="KW-0067">ATP-binding</keyword>
<dbReference type="InterPro" id="IPR003593">
    <property type="entry name" value="AAA+_ATPase"/>
</dbReference>
<dbReference type="PANTHER" id="PTHR43394">
    <property type="entry name" value="ATP-DEPENDENT PERMEASE MDL1, MITOCHONDRIAL"/>
    <property type="match status" value="1"/>
</dbReference>
<dbReference type="Proteomes" id="UP000094936">
    <property type="component" value="Unassembled WGS sequence"/>
</dbReference>
<feature type="transmembrane region" description="Helical" evidence="7">
    <location>
        <begin position="33"/>
        <end position="54"/>
    </location>
</feature>
<feature type="transmembrane region" description="Helical" evidence="7">
    <location>
        <begin position="289"/>
        <end position="307"/>
    </location>
</feature>
<feature type="domain" description="ABC transmembrane type-1" evidence="9">
    <location>
        <begin position="34"/>
        <end position="316"/>
    </location>
</feature>
<evidence type="ECO:0000256" key="6">
    <source>
        <dbReference type="ARBA" id="ARBA00023136"/>
    </source>
</evidence>
<dbReference type="InterPro" id="IPR036640">
    <property type="entry name" value="ABC1_TM_sf"/>
</dbReference>
<feature type="transmembrane region" description="Helical" evidence="7">
    <location>
        <begin position="159"/>
        <end position="192"/>
    </location>
</feature>
<keyword evidence="3" id="KW-0547">Nucleotide-binding</keyword>
<keyword evidence="11" id="KW-1185">Reference proteome</keyword>
<feature type="transmembrane region" description="Helical" evidence="7">
    <location>
        <begin position="74"/>
        <end position="94"/>
    </location>
</feature>
<feature type="domain" description="ABC transporter" evidence="8">
    <location>
        <begin position="351"/>
        <end position="587"/>
    </location>
</feature>
<dbReference type="PANTHER" id="PTHR43394:SF1">
    <property type="entry name" value="ATP-BINDING CASSETTE SUB-FAMILY B MEMBER 10, MITOCHONDRIAL"/>
    <property type="match status" value="1"/>
</dbReference>
<dbReference type="NCBIfam" id="TIGR02204">
    <property type="entry name" value="MsbA_rel"/>
    <property type="match status" value="1"/>
</dbReference>
<evidence type="ECO:0000256" key="7">
    <source>
        <dbReference type="SAM" id="Phobius"/>
    </source>
</evidence>
<evidence type="ECO:0000313" key="11">
    <source>
        <dbReference type="Proteomes" id="UP000094936"/>
    </source>
</evidence>
<dbReference type="RefSeq" id="WP_068898939.1">
    <property type="nucleotide sequence ID" value="NZ_JBHUIF010000032.1"/>
</dbReference>
<dbReference type="Pfam" id="PF00664">
    <property type="entry name" value="ABC_membrane"/>
    <property type="match status" value="1"/>
</dbReference>
<evidence type="ECO:0000313" key="10">
    <source>
        <dbReference type="EMBL" id="ODA35952.1"/>
    </source>
</evidence>
<evidence type="ECO:0000256" key="2">
    <source>
        <dbReference type="ARBA" id="ARBA00022692"/>
    </source>
</evidence>
<dbReference type="EMBL" id="LYBM01000002">
    <property type="protein sequence ID" value="ODA35952.1"/>
    <property type="molecule type" value="Genomic_DNA"/>
</dbReference>
<organism evidence="10 11">
    <name type="scientific">Veronia pacifica</name>
    <dbReference type="NCBI Taxonomy" id="1080227"/>
    <lineage>
        <taxon>Bacteria</taxon>
        <taxon>Pseudomonadati</taxon>
        <taxon>Pseudomonadota</taxon>
        <taxon>Gammaproteobacteria</taxon>
        <taxon>Vibrionales</taxon>
        <taxon>Vibrionaceae</taxon>
        <taxon>Veronia</taxon>
    </lineage>
</organism>
<dbReference type="SUPFAM" id="SSF90123">
    <property type="entry name" value="ABC transporter transmembrane region"/>
    <property type="match status" value="1"/>
</dbReference>
<dbReference type="InterPro" id="IPR027417">
    <property type="entry name" value="P-loop_NTPase"/>
</dbReference>
<dbReference type="SUPFAM" id="SSF52540">
    <property type="entry name" value="P-loop containing nucleoside triphosphate hydrolases"/>
    <property type="match status" value="1"/>
</dbReference>
<dbReference type="FunFam" id="3.40.50.300:FF:000218">
    <property type="entry name" value="Multidrug ABC transporter ATP-binding protein"/>
    <property type="match status" value="1"/>
</dbReference>
<dbReference type="PROSITE" id="PS00211">
    <property type="entry name" value="ABC_TRANSPORTER_1"/>
    <property type="match status" value="1"/>
</dbReference>